<dbReference type="EMBL" id="CP020991">
    <property type="protein sequence ID" value="AUO18684.1"/>
    <property type="molecule type" value="Genomic_DNA"/>
</dbReference>
<dbReference type="OrthoDB" id="9806464at2"/>
<dbReference type="Pfam" id="PF13290">
    <property type="entry name" value="CHB_HEX_C_1"/>
    <property type="match status" value="1"/>
</dbReference>
<protein>
    <submittedName>
        <fullName evidence="4">Spore coat protein CotH</fullName>
    </submittedName>
</protein>
<dbReference type="InterPro" id="IPR059177">
    <property type="entry name" value="GH29D-like_dom"/>
</dbReference>
<dbReference type="Pfam" id="PF08757">
    <property type="entry name" value="CotH"/>
    <property type="match status" value="1"/>
</dbReference>
<keyword evidence="2" id="KW-0732">Signal</keyword>
<dbReference type="Proteomes" id="UP000235589">
    <property type="component" value="Chromosome"/>
</dbReference>
<feature type="domain" description="GH29D-like beta-sandwich" evidence="3">
    <location>
        <begin position="42"/>
        <end position="89"/>
    </location>
</feature>
<dbReference type="KEGG" id="mpec:B9O19_00501"/>
<name>A0A2K9P099_9FIRM</name>
<evidence type="ECO:0000256" key="2">
    <source>
        <dbReference type="SAM" id="SignalP"/>
    </source>
</evidence>
<feature type="signal peptide" evidence="2">
    <location>
        <begin position="1"/>
        <end position="27"/>
    </location>
</feature>
<accession>A0A2K9P099</accession>
<evidence type="ECO:0000259" key="3">
    <source>
        <dbReference type="Pfam" id="PF13290"/>
    </source>
</evidence>
<evidence type="ECO:0000313" key="4">
    <source>
        <dbReference type="EMBL" id="AUO18684.1"/>
    </source>
</evidence>
<keyword evidence="4" id="KW-0167">Capsid protein</keyword>
<keyword evidence="5" id="KW-1185">Reference proteome</keyword>
<keyword evidence="4" id="KW-0946">Virion</keyword>
<dbReference type="GeneID" id="98061922"/>
<evidence type="ECO:0000256" key="1">
    <source>
        <dbReference type="SAM" id="MobiDB-lite"/>
    </source>
</evidence>
<dbReference type="InterPro" id="IPR014867">
    <property type="entry name" value="Spore_coat_CotH_CotH2/3/7"/>
</dbReference>
<reference evidence="4 5" key="1">
    <citation type="submission" date="2017-04" db="EMBL/GenBank/DDBJ databases">
        <title>Monoglobus pectinilyticus 14 draft genome.</title>
        <authorList>
            <person name="Kim C."/>
            <person name="Rosendale D.I."/>
            <person name="Kelly W.J."/>
            <person name="Tannock G.W."/>
            <person name="Patchett M.L."/>
            <person name="Jordens J.Z."/>
        </authorList>
    </citation>
    <scope>NUCLEOTIDE SEQUENCE [LARGE SCALE GENOMIC DNA]</scope>
    <source>
        <strain evidence="4 5">14</strain>
    </source>
</reference>
<dbReference type="RefSeq" id="WP_102364967.1">
    <property type="nucleotide sequence ID" value="NZ_CP020991.1"/>
</dbReference>
<organism evidence="4 5">
    <name type="scientific">Monoglobus pectinilyticus</name>
    <dbReference type="NCBI Taxonomy" id="1981510"/>
    <lineage>
        <taxon>Bacteria</taxon>
        <taxon>Bacillati</taxon>
        <taxon>Bacillota</taxon>
        <taxon>Clostridia</taxon>
        <taxon>Monoglobales</taxon>
        <taxon>Monoglobaceae</taxon>
        <taxon>Monoglobus</taxon>
    </lineage>
</organism>
<gene>
    <name evidence="4" type="ORF">B9O19_00501</name>
</gene>
<dbReference type="AlphaFoldDB" id="A0A2K9P099"/>
<feature type="region of interest" description="Disordered" evidence="1">
    <location>
        <begin position="835"/>
        <end position="858"/>
    </location>
</feature>
<proteinExistence type="predicted"/>
<evidence type="ECO:0000313" key="5">
    <source>
        <dbReference type="Proteomes" id="UP000235589"/>
    </source>
</evidence>
<sequence length="950" mass="108207">MNKKICKLTMLLFVTVILVCSASVVFAEGIINQNCSVFFSVNGGLYQKPFSLTLSTDLENAQIYYTTDGSDPTENSVLYNGSITIENRTSQPNDLSEISGVSTSFKAPNGLVFKGTVIKARAVNAESKTPIFVNSYFVSDDILTRYGVKVISITTERDNLFSKQNGIYMSPNYLESGELYERSAFVEVFDSDGSCQIAQPAGIRIHGGASRNYQQKSFRVYARENPEYQSGGLKTFESDLFDGTVTDFKGGIITKYKRLMLRNGGNDWDKKFIQDAFIQDICAPLDFDTQGYRPSVAFINGEFWGMYDLRERYDDQYFRYHYKLNDNKDVAMLKMSSEDGVRDILTLEEGEEQYLNEYLEHYNWILENNLKVPDNYETACKYFDPSNMIDYVIANVYFKNWDWPQNNVVIWKNTNPQNDFDDRWRFAMLDNDYTLEANGKLNTDNILENRIYGKDQPSTSAKGWKLSQLFAAFLENDDFRNETIRRYNDYMNTIFDKDILSLRLDEMYNNISHLVAEQKSRYPLSMKNDNRSSIKSQINSRETTARNEMKETWGVHEMVNALFISDLSKGYIKVNNIELCSNNKWQIKNPGNYSAQYYKNIPIEINAVAENGYKFSYFLINGQKVYDSCVNLDMSVDETVETIFEKTETAKLISDSIVIYQVFGDGGKTDAIMDRSCVQLYNPLDVPVDISGYALQYSSTVGDGWQKFVMPENSVIKPKHFYLIGGKLNSINARIKIDADIYFDDMVIDNKMFKLALTKNSEDINAKATTAAVIDLLGVVEKNGDSSIDAYETVPSYGLSKQKSLIRVGFDTGNNQEDFAVFSFKDASDEEIKEKQPHKHDYIESPSPSPIHTDKPTPLPNVSYTDTEIKLENGEYWLSTKLTNIEPGSSVVVAAYDNKGVLISIQIVKSTDSNINTQFTSNTNIDFFKVFVFEEMDDIVPVTDSELVEI</sequence>
<feature type="chain" id="PRO_5014914526" evidence="2">
    <location>
        <begin position="28"/>
        <end position="950"/>
    </location>
</feature>